<feature type="region of interest" description="Disordered" evidence="1">
    <location>
        <begin position="12"/>
        <end position="33"/>
    </location>
</feature>
<evidence type="ECO:0000313" key="3">
    <source>
        <dbReference type="Proteomes" id="UP001596915"/>
    </source>
</evidence>
<sequence>MDGRIARVLPGAEPLARGLPDEDRVGDGGGLRGQPLDAAPGAAELAEAVLAFAGVVAVVENVVPEELVGTGRAGQRLGADQVVGLLGLGPARGVWASRSR</sequence>
<dbReference type="Proteomes" id="UP001596915">
    <property type="component" value="Unassembled WGS sequence"/>
</dbReference>
<proteinExistence type="predicted"/>
<name>A0ABW2WQN9_9ACTN</name>
<accession>A0ABW2WQN9</accession>
<protein>
    <submittedName>
        <fullName evidence="2">Uncharacterized protein</fullName>
    </submittedName>
</protein>
<evidence type="ECO:0000313" key="2">
    <source>
        <dbReference type="EMBL" id="MFD0623879.1"/>
    </source>
</evidence>
<keyword evidence="3" id="KW-1185">Reference proteome</keyword>
<comment type="caution">
    <text evidence="2">The sequence shown here is derived from an EMBL/GenBank/DDBJ whole genome shotgun (WGS) entry which is preliminary data.</text>
</comment>
<reference evidence="3" key="1">
    <citation type="journal article" date="2019" name="Int. J. Syst. Evol. Microbiol.">
        <title>The Global Catalogue of Microorganisms (GCM) 10K type strain sequencing project: providing services to taxonomists for standard genome sequencing and annotation.</title>
        <authorList>
            <consortium name="The Broad Institute Genomics Platform"/>
            <consortium name="The Broad Institute Genome Sequencing Center for Infectious Disease"/>
            <person name="Wu L."/>
            <person name="Ma J."/>
        </authorList>
    </citation>
    <scope>NUCLEOTIDE SEQUENCE [LARGE SCALE GENOMIC DNA]</scope>
    <source>
        <strain evidence="3">JCM 12607</strain>
    </source>
</reference>
<evidence type="ECO:0000256" key="1">
    <source>
        <dbReference type="SAM" id="MobiDB-lite"/>
    </source>
</evidence>
<organism evidence="2 3">
    <name type="scientific">Streptomyces sanglieri</name>
    <dbReference type="NCBI Taxonomy" id="193460"/>
    <lineage>
        <taxon>Bacteria</taxon>
        <taxon>Bacillati</taxon>
        <taxon>Actinomycetota</taxon>
        <taxon>Actinomycetes</taxon>
        <taxon>Kitasatosporales</taxon>
        <taxon>Streptomycetaceae</taxon>
        <taxon>Streptomyces</taxon>
    </lineage>
</organism>
<dbReference type="EMBL" id="JBHTGL010000008">
    <property type="protein sequence ID" value="MFD0623879.1"/>
    <property type="molecule type" value="Genomic_DNA"/>
</dbReference>
<gene>
    <name evidence="2" type="ORF">ACFQ2K_14975</name>
</gene>